<evidence type="ECO:0000256" key="3">
    <source>
        <dbReference type="ARBA" id="ARBA00022695"/>
    </source>
</evidence>
<evidence type="ECO:0000313" key="7">
    <source>
        <dbReference type="EMBL" id="RZS92424.1"/>
    </source>
</evidence>
<organism evidence="7 8">
    <name type="scientific">Cuneatibacter caecimuris</name>
    <dbReference type="NCBI Taxonomy" id="1796618"/>
    <lineage>
        <taxon>Bacteria</taxon>
        <taxon>Bacillati</taxon>
        <taxon>Bacillota</taxon>
        <taxon>Clostridia</taxon>
        <taxon>Lachnospirales</taxon>
        <taxon>Lachnospiraceae</taxon>
        <taxon>Cuneatibacter</taxon>
    </lineage>
</organism>
<dbReference type="InterPro" id="IPR022880">
    <property type="entry name" value="DNApol_IV"/>
</dbReference>
<evidence type="ECO:0000313" key="8">
    <source>
        <dbReference type="Proteomes" id="UP000292927"/>
    </source>
</evidence>
<sequence>MKNIFFHVDVNSAYLSWEAAYRRYYLGDRKDLRFQKAAVGGDIAKRHGIILAKSMAAGACGVRTGDSILEARRKCPELMIVPPDYELYERSSAMLVKLLKQYSPRVEQYSIDEAFMEMTGTENLWGPPEKAAAALKDRIREELGFTVNIGISENRLLAKMAGDFKKPDLVHTLFFREVPQKMWPLPVEKLFFVGRAAGGKLRSLGIHTIGELAAADPELLRSHLKKQGEWIQDFANGKDCSPVLEPPVKQAGYGNSTTTAEDVTDPEAAGRVLLYLSEKVGARLRADGAKAAVVSVSIRDQNFRNISRQRTLKRETDITGEIYQISRGIFEQMWDGRPLRHLGIHTAAGSEEGGWQLELFPGEEEKKRRMDQTVDCIRRRFGPDALVRASLMSRAGGR</sequence>
<keyword evidence="5" id="KW-0808">Transferase</keyword>
<dbReference type="Gene3D" id="3.30.70.270">
    <property type="match status" value="1"/>
</dbReference>
<evidence type="ECO:0000256" key="5">
    <source>
        <dbReference type="ARBA" id="ARBA00022932"/>
    </source>
</evidence>
<feature type="domain" description="UmuC" evidence="6">
    <location>
        <begin position="5"/>
        <end position="194"/>
    </location>
</feature>
<evidence type="ECO:0000259" key="6">
    <source>
        <dbReference type="PROSITE" id="PS50173"/>
    </source>
</evidence>
<dbReference type="InterPro" id="IPR043502">
    <property type="entry name" value="DNA/RNA_pol_sf"/>
</dbReference>
<dbReference type="AlphaFoldDB" id="A0A4Q7NYR0"/>
<dbReference type="GO" id="GO:0003887">
    <property type="term" value="F:DNA-directed DNA polymerase activity"/>
    <property type="evidence" value="ECO:0007669"/>
    <property type="project" value="UniProtKB-KW"/>
</dbReference>
<reference evidence="7 8" key="1">
    <citation type="submission" date="2019-02" db="EMBL/GenBank/DDBJ databases">
        <title>Genomic Encyclopedia of Type Strains, Phase IV (KMG-IV): sequencing the most valuable type-strain genomes for metagenomic binning, comparative biology and taxonomic classification.</title>
        <authorList>
            <person name="Goeker M."/>
        </authorList>
    </citation>
    <scope>NUCLEOTIDE SEQUENCE [LARGE SCALE GENOMIC DNA]</scope>
    <source>
        <strain evidence="7 8">DSM 29486</strain>
    </source>
</reference>
<dbReference type="InterPro" id="IPR043128">
    <property type="entry name" value="Rev_trsase/Diguanyl_cyclase"/>
</dbReference>
<dbReference type="PANTHER" id="PTHR11076">
    <property type="entry name" value="DNA REPAIR POLYMERASE UMUC / TRANSFERASE FAMILY MEMBER"/>
    <property type="match status" value="1"/>
</dbReference>
<dbReference type="InterPro" id="IPR024728">
    <property type="entry name" value="PolY_HhH_motif"/>
</dbReference>
<dbReference type="OrthoDB" id="9808813at2"/>
<evidence type="ECO:0000256" key="1">
    <source>
        <dbReference type="ARBA" id="ARBA00010945"/>
    </source>
</evidence>
<dbReference type="InterPro" id="IPR017961">
    <property type="entry name" value="DNA_pol_Y-fam_little_finger"/>
</dbReference>
<dbReference type="Proteomes" id="UP000292927">
    <property type="component" value="Unassembled WGS sequence"/>
</dbReference>
<dbReference type="GO" id="GO:0006281">
    <property type="term" value="P:DNA repair"/>
    <property type="evidence" value="ECO:0007669"/>
    <property type="project" value="InterPro"/>
</dbReference>
<dbReference type="PANTHER" id="PTHR11076:SF35">
    <property type="entry name" value="DNA REPAIR PROTEIN HOMOLOG YOBH"/>
    <property type="match status" value="1"/>
</dbReference>
<dbReference type="InterPro" id="IPR036775">
    <property type="entry name" value="DNA_pol_Y-fam_lit_finger_sf"/>
</dbReference>
<name>A0A4Q7NYR0_9FIRM</name>
<gene>
    <name evidence="7" type="ORF">EV209_3138</name>
</gene>
<dbReference type="Gene3D" id="3.30.1490.100">
    <property type="entry name" value="DNA polymerase, Y-family, little finger domain"/>
    <property type="match status" value="1"/>
</dbReference>
<evidence type="ECO:0000256" key="2">
    <source>
        <dbReference type="ARBA" id="ARBA00022457"/>
    </source>
</evidence>
<dbReference type="InterPro" id="IPR001126">
    <property type="entry name" value="UmuC"/>
</dbReference>
<dbReference type="GO" id="GO:0009432">
    <property type="term" value="P:SOS response"/>
    <property type="evidence" value="ECO:0007669"/>
    <property type="project" value="TreeGrafter"/>
</dbReference>
<keyword evidence="5" id="KW-0239">DNA-directed DNA polymerase</keyword>
<keyword evidence="3" id="KW-0548">Nucleotidyltransferase</keyword>
<keyword evidence="2" id="KW-0515">Mutator protein</keyword>
<dbReference type="InterPro" id="IPR050116">
    <property type="entry name" value="DNA_polymerase-Y"/>
</dbReference>
<protein>
    <submittedName>
        <fullName evidence="7">DNA polymerase-4</fullName>
    </submittedName>
</protein>
<dbReference type="GO" id="GO:0003684">
    <property type="term" value="F:damaged DNA binding"/>
    <property type="evidence" value="ECO:0007669"/>
    <property type="project" value="InterPro"/>
</dbReference>
<dbReference type="Pfam" id="PF11798">
    <property type="entry name" value="IMS_HHH"/>
    <property type="match status" value="1"/>
</dbReference>
<proteinExistence type="inferred from homology"/>
<dbReference type="Pfam" id="PF11799">
    <property type="entry name" value="IMS_C"/>
    <property type="match status" value="1"/>
</dbReference>
<evidence type="ECO:0000256" key="4">
    <source>
        <dbReference type="ARBA" id="ARBA00022763"/>
    </source>
</evidence>
<dbReference type="GO" id="GO:0005829">
    <property type="term" value="C:cytosol"/>
    <property type="evidence" value="ECO:0007669"/>
    <property type="project" value="TreeGrafter"/>
</dbReference>
<dbReference type="Pfam" id="PF00817">
    <property type="entry name" value="IMS"/>
    <property type="match status" value="1"/>
</dbReference>
<dbReference type="SUPFAM" id="SSF56672">
    <property type="entry name" value="DNA/RNA polymerases"/>
    <property type="match status" value="1"/>
</dbReference>
<dbReference type="Gene3D" id="3.40.1170.60">
    <property type="match status" value="1"/>
</dbReference>
<comment type="similarity">
    <text evidence="1">Belongs to the DNA polymerase type-Y family.</text>
</comment>
<comment type="caution">
    <text evidence="7">The sequence shown here is derived from an EMBL/GenBank/DDBJ whole genome shotgun (WGS) entry which is preliminary data.</text>
</comment>
<dbReference type="Gene3D" id="1.10.150.20">
    <property type="entry name" value="5' to 3' exonuclease, C-terminal subdomain"/>
    <property type="match status" value="1"/>
</dbReference>
<dbReference type="EMBL" id="SGXF01000009">
    <property type="protein sequence ID" value="RZS92424.1"/>
    <property type="molecule type" value="Genomic_DNA"/>
</dbReference>
<dbReference type="SUPFAM" id="SSF100879">
    <property type="entry name" value="Lesion bypass DNA polymerase (Y-family), little finger domain"/>
    <property type="match status" value="1"/>
</dbReference>
<dbReference type="PROSITE" id="PS50173">
    <property type="entry name" value="UMUC"/>
    <property type="match status" value="1"/>
</dbReference>
<keyword evidence="4" id="KW-0227">DNA damage</keyword>
<keyword evidence="8" id="KW-1185">Reference proteome</keyword>
<dbReference type="RefSeq" id="WP_130436359.1">
    <property type="nucleotide sequence ID" value="NZ_SGXF01000009.1"/>
</dbReference>
<dbReference type="GO" id="GO:0042276">
    <property type="term" value="P:error-prone translesion synthesis"/>
    <property type="evidence" value="ECO:0007669"/>
    <property type="project" value="TreeGrafter"/>
</dbReference>
<accession>A0A4Q7NYR0</accession>
<dbReference type="CDD" id="cd03586">
    <property type="entry name" value="PolY_Pol_IV_kappa"/>
    <property type="match status" value="1"/>
</dbReference>